<evidence type="ECO:0008006" key="3">
    <source>
        <dbReference type="Google" id="ProtNLM"/>
    </source>
</evidence>
<comment type="caution">
    <text evidence="1">The sequence shown here is derived from an EMBL/GenBank/DDBJ whole genome shotgun (WGS) entry which is preliminary data.</text>
</comment>
<reference evidence="1" key="1">
    <citation type="submission" date="2022-07" db="EMBL/GenBank/DDBJ databases">
        <authorList>
            <person name="Macas J."/>
            <person name="Novak P."/>
            <person name="Neumann P."/>
        </authorList>
    </citation>
    <scope>NUCLEOTIDE SEQUENCE</scope>
</reference>
<dbReference type="OrthoDB" id="1111698at2759"/>
<dbReference type="PANTHER" id="PTHR11439">
    <property type="entry name" value="GAG-POL-RELATED RETROTRANSPOSON"/>
    <property type="match status" value="1"/>
</dbReference>
<dbReference type="PANTHER" id="PTHR11439:SF440">
    <property type="entry name" value="INTEGRASE CATALYTIC DOMAIN-CONTAINING PROTEIN"/>
    <property type="match status" value="1"/>
</dbReference>
<dbReference type="Proteomes" id="UP001152484">
    <property type="component" value="Unassembled WGS sequence"/>
</dbReference>
<gene>
    <name evidence="1" type="ORF">CEURO_LOCUS7952</name>
</gene>
<sequence length="200" mass="23091">MVSQFMHHPLQEHLDATYRILRYLKSCPGKGLFFKKGNNRTIEAFTDADYAGSISDRRSTSGYCTYVWGNLVTWRSKKQNVVARSSAESEFRAMTNGICELLWIKRVITELKMEIELPMKLYCDNKAAISIAHNPVLHDRTKHIEVDRHFIKEKIEAGIICTPFVSIKDQTTVFFTKGLFRPIFELLISKLGMYDIYSPT</sequence>
<keyword evidence="2" id="KW-1185">Reference proteome</keyword>
<proteinExistence type="predicted"/>
<organism evidence="1 2">
    <name type="scientific">Cuscuta europaea</name>
    <name type="common">European dodder</name>
    <dbReference type="NCBI Taxonomy" id="41803"/>
    <lineage>
        <taxon>Eukaryota</taxon>
        <taxon>Viridiplantae</taxon>
        <taxon>Streptophyta</taxon>
        <taxon>Embryophyta</taxon>
        <taxon>Tracheophyta</taxon>
        <taxon>Spermatophyta</taxon>
        <taxon>Magnoliopsida</taxon>
        <taxon>eudicotyledons</taxon>
        <taxon>Gunneridae</taxon>
        <taxon>Pentapetalae</taxon>
        <taxon>asterids</taxon>
        <taxon>lamiids</taxon>
        <taxon>Solanales</taxon>
        <taxon>Convolvulaceae</taxon>
        <taxon>Cuscuteae</taxon>
        <taxon>Cuscuta</taxon>
        <taxon>Cuscuta subgen. Cuscuta</taxon>
    </lineage>
</organism>
<dbReference type="CDD" id="cd09272">
    <property type="entry name" value="RNase_HI_RT_Ty1"/>
    <property type="match status" value="1"/>
</dbReference>
<accession>A0A9P1E6C3</accession>
<protein>
    <recommendedName>
        <fullName evidence="3">Retrovirus-related Pol polyprotein from transposon RE1</fullName>
    </recommendedName>
</protein>
<evidence type="ECO:0000313" key="1">
    <source>
        <dbReference type="EMBL" id="CAH9081566.1"/>
    </source>
</evidence>
<dbReference type="EMBL" id="CAMAPE010000014">
    <property type="protein sequence ID" value="CAH9081566.1"/>
    <property type="molecule type" value="Genomic_DNA"/>
</dbReference>
<evidence type="ECO:0000313" key="2">
    <source>
        <dbReference type="Proteomes" id="UP001152484"/>
    </source>
</evidence>
<dbReference type="InterPro" id="IPR043502">
    <property type="entry name" value="DNA/RNA_pol_sf"/>
</dbReference>
<name>A0A9P1E6C3_CUSEU</name>
<dbReference type="AlphaFoldDB" id="A0A9P1E6C3"/>
<dbReference type="SUPFAM" id="SSF56672">
    <property type="entry name" value="DNA/RNA polymerases"/>
    <property type="match status" value="1"/>
</dbReference>